<dbReference type="InterPro" id="IPR036928">
    <property type="entry name" value="AS_sf"/>
</dbReference>
<dbReference type="Proteomes" id="UP000178912">
    <property type="component" value="Unassembled WGS sequence"/>
</dbReference>
<reference evidence="2" key="1">
    <citation type="submission" date="2016-03" db="EMBL/GenBank/DDBJ databases">
        <authorList>
            <person name="Guldener U."/>
        </authorList>
    </citation>
    <scope>NUCLEOTIDE SEQUENCE [LARGE SCALE GENOMIC DNA]</scope>
    <source>
        <strain evidence="2">04CH-RAC-A.6.1</strain>
    </source>
</reference>
<name>A0A1E1JZ57_9HELO</name>
<sequence length="137" mass="15202">MEHARLDCLRSDCLTYDASVALRLRMSRQTQELLDREKCDVIAARWWTDTTAPVSGSPQVSVPLPAYPKGQAVERVAMDLITIGPNIPTSIIVGRRWDDYKVIAAALSLEKATQHGRILKPFIVATTELPQSQSLIS</sequence>
<evidence type="ECO:0000313" key="2">
    <source>
        <dbReference type="Proteomes" id="UP000178912"/>
    </source>
</evidence>
<evidence type="ECO:0000313" key="1">
    <source>
        <dbReference type="EMBL" id="CZS91157.1"/>
    </source>
</evidence>
<accession>A0A1E1JZ57</accession>
<organism evidence="1 2">
    <name type="scientific">Rhynchosporium agropyri</name>
    <dbReference type="NCBI Taxonomy" id="914238"/>
    <lineage>
        <taxon>Eukaryota</taxon>
        <taxon>Fungi</taxon>
        <taxon>Dikarya</taxon>
        <taxon>Ascomycota</taxon>
        <taxon>Pezizomycotina</taxon>
        <taxon>Leotiomycetes</taxon>
        <taxon>Helotiales</taxon>
        <taxon>Ploettnerulaceae</taxon>
        <taxon>Rhynchosporium</taxon>
    </lineage>
</organism>
<dbReference type="AlphaFoldDB" id="A0A1E1JZ57"/>
<gene>
    <name evidence="1" type="ORF">RAG0_01908</name>
</gene>
<keyword evidence="2" id="KW-1185">Reference proteome</keyword>
<dbReference type="EMBL" id="FJUX01000007">
    <property type="protein sequence ID" value="CZS91157.1"/>
    <property type="molecule type" value="Genomic_DNA"/>
</dbReference>
<dbReference type="Gene3D" id="3.90.1300.10">
    <property type="entry name" value="Amidase signature (AS) domain"/>
    <property type="match status" value="1"/>
</dbReference>
<proteinExistence type="predicted"/>
<protein>
    <submittedName>
        <fullName evidence="1">Uncharacterized protein</fullName>
    </submittedName>
</protein>
<dbReference type="SUPFAM" id="SSF75304">
    <property type="entry name" value="Amidase signature (AS) enzymes"/>
    <property type="match status" value="1"/>
</dbReference>